<accession>A0A1X7VHI2</accession>
<dbReference type="EnsemblMetazoa" id="Aqu2.1.39770_001">
    <property type="protein sequence ID" value="Aqu2.1.39770_001"/>
    <property type="gene ID" value="Aqu2.1.39770"/>
</dbReference>
<reference evidence="3" key="1">
    <citation type="journal article" date="2010" name="Nature">
        <title>The Amphimedon queenslandica genome and the evolution of animal complexity.</title>
        <authorList>
            <person name="Srivastava M."/>
            <person name="Simakov O."/>
            <person name="Chapman J."/>
            <person name="Fahey B."/>
            <person name="Gauthier M.E."/>
            <person name="Mitros T."/>
            <person name="Richards G.S."/>
            <person name="Conaco C."/>
            <person name="Dacre M."/>
            <person name="Hellsten U."/>
            <person name="Larroux C."/>
            <person name="Putnam N.H."/>
            <person name="Stanke M."/>
            <person name="Adamska M."/>
            <person name="Darling A."/>
            <person name="Degnan S.M."/>
            <person name="Oakley T.H."/>
            <person name="Plachetzki D.C."/>
            <person name="Zhai Y."/>
            <person name="Adamski M."/>
            <person name="Calcino A."/>
            <person name="Cummins S.F."/>
            <person name="Goodstein D.M."/>
            <person name="Harris C."/>
            <person name="Jackson D.J."/>
            <person name="Leys S.P."/>
            <person name="Shu S."/>
            <person name="Woodcroft B.J."/>
            <person name="Vervoort M."/>
            <person name="Kosik K.S."/>
            <person name="Manning G."/>
            <person name="Degnan B.M."/>
            <person name="Rokhsar D.S."/>
        </authorList>
    </citation>
    <scope>NUCLEOTIDE SEQUENCE [LARGE SCALE GENOMIC DNA]</scope>
</reference>
<dbReference type="InParanoid" id="A0A1X7VHI2"/>
<evidence type="ECO:0000256" key="1">
    <source>
        <dbReference type="SAM" id="MobiDB-lite"/>
    </source>
</evidence>
<gene>
    <name evidence="2" type="primary">109580234</name>
</gene>
<dbReference type="KEGG" id="aqu:109580234"/>
<organism evidence="2">
    <name type="scientific">Amphimedon queenslandica</name>
    <name type="common">Sponge</name>
    <dbReference type="NCBI Taxonomy" id="400682"/>
    <lineage>
        <taxon>Eukaryota</taxon>
        <taxon>Metazoa</taxon>
        <taxon>Porifera</taxon>
        <taxon>Demospongiae</taxon>
        <taxon>Heteroscleromorpha</taxon>
        <taxon>Haplosclerida</taxon>
        <taxon>Niphatidae</taxon>
        <taxon>Amphimedon</taxon>
    </lineage>
</organism>
<evidence type="ECO:0000313" key="3">
    <source>
        <dbReference type="Proteomes" id="UP000007879"/>
    </source>
</evidence>
<keyword evidence="3" id="KW-1185">Reference proteome</keyword>
<sequence length="164" mass="18622">MAAEPQEYEGIRGQSILEFDDARKKNPKKPAKPTREDVRELLETKIFIFNFSFNAVGSNKGLSEEVKQTIPYKAIADILYTNYGLYKIQSGEERDYSLTPQTYVAYIKETREKGIAAAKKIIVDAKKTIMGNYSDKVAEVHIIASLAIVYDDQHRPSKTITIRN</sequence>
<evidence type="ECO:0000313" key="2">
    <source>
        <dbReference type="EnsemblMetazoa" id="Aqu2.1.39770_001"/>
    </source>
</evidence>
<dbReference type="AlphaFoldDB" id="A0A1X7VHI2"/>
<feature type="region of interest" description="Disordered" evidence="1">
    <location>
        <begin position="1"/>
        <end position="36"/>
    </location>
</feature>
<proteinExistence type="predicted"/>
<dbReference type="EnsemblMetazoa" id="XM_019993192.1">
    <property type="protein sequence ID" value="XP_019848751.1"/>
    <property type="gene ID" value="LOC109580234"/>
</dbReference>
<reference evidence="2" key="2">
    <citation type="submission" date="2017-05" db="UniProtKB">
        <authorList>
            <consortium name="EnsemblMetazoa"/>
        </authorList>
    </citation>
    <scope>IDENTIFICATION</scope>
</reference>
<name>A0A1X7VHI2_AMPQE</name>
<dbReference type="Proteomes" id="UP000007879">
    <property type="component" value="Unassembled WGS sequence"/>
</dbReference>
<protein>
    <submittedName>
        <fullName evidence="2">Uncharacterized protein</fullName>
    </submittedName>
</protein>